<feature type="signal peptide" evidence="3">
    <location>
        <begin position="1"/>
        <end position="29"/>
    </location>
</feature>
<dbReference type="EMBL" id="CM000140">
    <property type="protein sequence ID" value="EEE59100.1"/>
    <property type="molecule type" value="Genomic_DNA"/>
</dbReference>
<protein>
    <recommendedName>
        <fullName evidence="5">GDSL esterase/lipase</fullName>
    </recommendedName>
</protein>
<gene>
    <name evidence="4" type="ORF">OsJ_10955</name>
</gene>
<reference evidence="4" key="1">
    <citation type="journal article" date="2005" name="PLoS Biol.">
        <title>The genomes of Oryza sativa: a history of duplications.</title>
        <authorList>
            <person name="Yu J."/>
            <person name="Wang J."/>
            <person name="Lin W."/>
            <person name="Li S."/>
            <person name="Li H."/>
            <person name="Zhou J."/>
            <person name="Ni P."/>
            <person name="Dong W."/>
            <person name="Hu S."/>
            <person name="Zeng C."/>
            <person name="Zhang J."/>
            <person name="Zhang Y."/>
            <person name="Li R."/>
            <person name="Xu Z."/>
            <person name="Li S."/>
            <person name="Li X."/>
            <person name="Zheng H."/>
            <person name="Cong L."/>
            <person name="Lin L."/>
            <person name="Yin J."/>
            <person name="Geng J."/>
            <person name="Li G."/>
            <person name="Shi J."/>
            <person name="Liu J."/>
            <person name="Lv H."/>
            <person name="Li J."/>
            <person name="Wang J."/>
            <person name="Deng Y."/>
            <person name="Ran L."/>
            <person name="Shi X."/>
            <person name="Wang X."/>
            <person name="Wu Q."/>
            <person name="Li C."/>
            <person name="Ren X."/>
            <person name="Wang J."/>
            <person name="Wang X."/>
            <person name="Li D."/>
            <person name="Liu D."/>
            <person name="Zhang X."/>
            <person name="Ji Z."/>
            <person name="Zhao W."/>
            <person name="Sun Y."/>
            <person name="Zhang Z."/>
            <person name="Bao J."/>
            <person name="Han Y."/>
            <person name="Dong L."/>
            <person name="Ji J."/>
            <person name="Chen P."/>
            <person name="Wu S."/>
            <person name="Liu J."/>
            <person name="Xiao Y."/>
            <person name="Bu D."/>
            <person name="Tan J."/>
            <person name="Yang L."/>
            <person name="Ye C."/>
            <person name="Zhang J."/>
            <person name="Xu J."/>
            <person name="Zhou Y."/>
            <person name="Yu Y."/>
            <person name="Zhang B."/>
            <person name="Zhuang S."/>
            <person name="Wei H."/>
            <person name="Liu B."/>
            <person name="Lei M."/>
            <person name="Yu H."/>
            <person name="Li Y."/>
            <person name="Xu H."/>
            <person name="Wei S."/>
            <person name="He X."/>
            <person name="Fang L."/>
            <person name="Zhang Z."/>
            <person name="Zhang Y."/>
            <person name="Huang X."/>
            <person name="Su Z."/>
            <person name="Tong W."/>
            <person name="Li J."/>
            <person name="Tong Z."/>
            <person name="Li S."/>
            <person name="Ye J."/>
            <person name="Wang L."/>
            <person name="Fang L."/>
            <person name="Lei T."/>
            <person name="Chen C."/>
            <person name="Chen H."/>
            <person name="Xu Z."/>
            <person name="Li H."/>
            <person name="Huang H."/>
            <person name="Zhang F."/>
            <person name="Xu H."/>
            <person name="Li N."/>
            <person name="Zhao C."/>
            <person name="Li S."/>
            <person name="Dong L."/>
            <person name="Huang Y."/>
            <person name="Li L."/>
            <person name="Xi Y."/>
            <person name="Qi Q."/>
            <person name="Li W."/>
            <person name="Zhang B."/>
            <person name="Hu W."/>
            <person name="Zhang Y."/>
            <person name="Tian X."/>
            <person name="Jiao Y."/>
            <person name="Liang X."/>
            <person name="Jin J."/>
            <person name="Gao L."/>
            <person name="Zheng W."/>
            <person name="Hao B."/>
            <person name="Liu S."/>
            <person name="Wang W."/>
            <person name="Yuan L."/>
            <person name="Cao M."/>
            <person name="McDermott J."/>
            <person name="Samudrala R."/>
            <person name="Wang J."/>
            <person name="Wong G.K."/>
            <person name="Yang H."/>
        </authorList>
    </citation>
    <scope>NUCLEOTIDE SEQUENCE [LARGE SCALE GENOMIC DNA]</scope>
</reference>
<keyword evidence="2" id="KW-0325">Glycoprotein</keyword>
<proteinExistence type="inferred from homology"/>
<dbReference type="Proteomes" id="UP000007752">
    <property type="component" value="Chromosome 3"/>
</dbReference>
<organism evidence="4">
    <name type="scientific">Oryza sativa subsp. japonica</name>
    <name type="common">Rice</name>
    <dbReference type="NCBI Taxonomy" id="39947"/>
    <lineage>
        <taxon>Eukaryota</taxon>
        <taxon>Viridiplantae</taxon>
        <taxon>Streptophyta</taxon>
        <taxon>Embryophyta</taxon>
        <taxon>Tracheophyta</taxon>
        <taxon>Spermatophyta</taxon>
        <taxon>Magnoliopsida</taxon>
        <taxon>Liliopsida</taxon>
        <taxon>Poales</taxon>
        <taxon>Poaceae</taxon>
        <taxon>BOP clade</taxon>
        <taxon>Oryzoideae</taxon>
        <taxon>Oryzeae</taxon>
        <taxon>Oryzinae</taxon>
        <taxon>Oryza</taxon>
        <taxon>Oryza sativa</taxon>
    </lineage>
</organism>
<feature type="chain" id="PRO_5002883713" description="GDSL esterase/lipase" evidence="3">
    <location>
        <begin position="30"/>
        <end position="289"/>
    </location>
</feature>
<dbReference type="PANTHER" id="PTHR22835">
    <property type="entry name" value="ZINC FINGER FYVE DOMAIN CONTAINING PROTEIN"/>
    <property type="match status" value="1"/>
</dbReference>
<evidence type="ECO:0000256" key="3">
    <source>
        <dbReference type="SAM" id="SignalP"/>
    </source>
</evidence>
<accession>B9F8K2</accession>
<comment type="similarity">
    <text evidence="1">Belongs to the 'GDSL' lipolytic enzyme family.</text>
</comment>
<dbReference type="InterPro" id="IPR036514">
    <property type="entry name" value="SGNH_hydro_sf"/>
</dbReference>
<dbReference type="InterPro" id="IPR001087">
    <property type="entry name" value="GDSL"/>
</dbReference>
<evidence type="ECO:0000313" key="4">
    <source>
        <dbReference type="EMBL" id="EEE59100.1"/>
    </source>
</evidence>
<name>B9F8K2_ORYSJ</name>
<evidence type="ECO:0000256" key="1">
    <source>
        <dbReference type="ARBA" id="ARBA00008668"/>
    </source>
</evidence>
<dbReference type="PANTHER" id="PTHR22835:SF498">
    <property type="entry name" value="GDSL-LIKE LIPASE_ACYLHYDROLASE FAMILY PROTEIN, EXPRESSED"/>
    <property type="match status" value="1"/>
</dbReference>
<sequence length="289" mass="31647">MASSRSSISLSSPTMIPVLFLLCAHSATAAANSGGGGHLATGAGGDDGFSCFTRMFSFGDSITDTAELGLPFLTPFLRGRETVAAEDFRHGANFAVGGATALRREFFEEMGLDLTNIPPYSLDVQVEWFKSVLHSLASADKERKKIMSKSIFIMGEIGGNDYNQPFFQNQSFINEIKPLVPKVISKIENAIKVLIDLGAKTIIVPGNFPIGCVPGYLGIFPNKLSPKDYDVFGCIKWLNDFSKYHNHALKRMMHRIPHDPTITILYVDYYNTALEITRHPAIHGKAVLG</sequence>
<evidence type="ECO:0000256" key="2">
    <source>
        <dbReference type="ARBA" id="ARBA00023180"/>
    </source>
</evidence>
<keyword evidence="3" id="KW-0732">Signal</keyword>
<evidence type="ECO:0008006" key="5">
    <source>
        <dbReference type="Google" id="ProtNLM"/>
    </source>
</evidence>
<reference evidence="4" key="2">
    <citation type="submission" date="2008-12" db="EMBL/GenBank/DDBJ databases">
        <title>Improved gene annotation of the rice (Oryza sativa) genomes.</title>
        <authorList>
            <person name="Wang J."/>
            <person name="Li R."/>
            <person name="Fan W."/>
            <person name="Huang Q."/>
            <person name="Zhang J."/>
            <person name="Zhou Y."/>
            <person name="Hu Y."/>
            <person name="Zi S."/>
            <person name="Li J."/>
            <person name="Ni P."/>
            <person name="Zheng H."/>
            <person name="Zhang Y."/>
            <person name="Zhao M."/>
            <person name="Hao Q."/>
            <person name="McDermott J."/>
            <person name="Samudrala R."/>
            <person name="Kristiansen K."/>
            <person name="Wong G.K.-S."/>
        </authorList>
    </citation>
    <scope>NUCLEOTIDE SEQUENCE</scope>
</reference>
<dbReference type="AlphaFoldDB" id="B9F8K2"/>
<dbReference type="GO" id="GO:0016788">
    <property type="term" value="F:hydrolase activity, acting on ester bonds"/>
    <property type="evidence" value="ECO:0007669"/>
    <property type="project" value="InterPro"/>
</dbReference>
<dbReference type="Pfam" id="PF00657">
    <property type="entry name" value="Lipase_GDSL"/>
    <property type="match status" value="1"/>
</dbReference>
<dbReference type="Gene3D" id="3.40.50.1110">
    <property type="entry name" value="SGNH hydrolase"/>
    <property type="match status" value="1"/>
</dbReference>